<proteinExistence type="predicted"/>
<reference evidence="1 2" key="1">
    <citation type="submission" date="2018-04" db="EMBL/GenBank/DDBJ databases">
        <title>Methylobacterium sp. PR1016A genome.</title>
        <authorList>
            <person name="Park W."/>
        </authorList>
    </citation>
    <scope>NUCLEOTIDE SEQUENCE [LARGE SCALE GENOMIC DNA]</scope>
    <source>
        <strain evidence="1 2">PR1016A</strain>
    </source>
</reference>
<dbReference type="PANTHER" id="PTHR38460:SF1">
    <property type="entry name" value="TAUTOMERASE YOLI-RELATED"/>
    <property type="match status" value="1"/>
</dbReference>
<dbReference type="SUPFAM" id="SSF55331">
    <property type="entry name" value="Tautomerase/MIF"/>
    <property type="match status" value="1"/>
</dbReference>
<organism evidence="1 2">
    <name type="scientific">Methylobacterium currus</name>
    <dbReference type="NCBI Taxonomy" id="2051553"/>
    <lineage>
        <taxon>Bacteria</taxon>
        <taxon>Pseudomonadati</taxon>
        <taxon>Pseudomonadota</taxon>
        <taxon>Alphaproteobacteria</taxon>
        <taxon>Hyphomicrobiales</taxon>
        <taxon>Methylobacteriaceae</taxon>
        <taxon>Methylobacterium</taxon>
    </lineage>
</organism>
<dbReference type="Gene3D" id="3.30.429.10">
    <property type="entry name" value="Macrophage Migration Inhibitory Factor"/>
    <property type="match status" value="1"/>
</dbReference>
<protein>
    <submittedName>
        <fullName evidence="1">Tautomerase family protein</fullName>
    </submittedName>
</protein>
<dbReference type="PANTHER" id="PTHR38460">
    <property type="entry name" value="TAUTOMERASE YOLI-RELATED"/>
    <property type="match status" value="1"/>
</dbReference>
<evidence type="ECO:0000313" key="1">
    <source>
        <dbReference type="EMBL" id="AWB23609.1"/>
    </source>
</evidence>
<dbReference type="KEGG" id="mee:DA075_24200"/>
<dbReference type="Pfam" id="PF14552">
    <property type="entry name" value="Tautomerase_2"/>
    <property type="match status" value="1"/>
</dbReference>
<dbReference type="OrthoDB" id="9804765at2"/>
<dbReference type="Proteomes" id="UP000244755">
    <property type="component" value="Chromosome 1"/>
</dbReference>
<name>A0A2R4WPZ6_9HYPH</name>
<keyword evidence="2" id="KW-1185">Reference proteome</keyword>
<dbReference type="RefSeq" id="WP_099955389.1">
    <property type="nucleotide sequence ID" value="NZ_CP028843.1"/>
</dbReference>
<accession>A0A2R4WPZ6</accession>
<dbReference type="InterPro" id="IPR014347">
    <property type="entry name" value="Tautomerase/MIF_sf"/>
</dbReference>
<dbReference type="AlphaFoldDB" id="A0A2R4WPZ6"/>
<evidence type="ECO:0000313" key="2">
    <source>
        <dbReference type="Proteomes" id="UP000244755"/>
    </source>
</evidence>
<gene>
    <name evidence="1" type="ORF">DA075_24200</name>
</gene>
<sequence length="135" mass="14456">MPLVHISLKRERPASERRAIADAVHAALVGSIGVPADDRFQIVSCQFDEVIYDPGYLGIARSDDLVIVQIHLSTGRSVAQKKALFAAITENLSAAGVRPDDVFVNLVETARENWSFGNGIAHYADAPPPHLAGAA</sequence>
<dbReference type="InterPro" id="IPR037479">
    <property type="entry name" value="Tauto_MSAD"/>
</dbReference>
<dbReference type="EMBL" id="CP028843">
    <property type="protein sequence ID" value="AWB23609.1"/>
    <property type="molecule type" value="Genomic_DNA"/>
</dbReference>